<dbReference type="InterPro" id="IPR015943">
    <property type="entry name" value="WD40/YVTN_repeat-like_dom_sf"/>
</dbReference>
<dbReference type="Gene3D" id="2.130.10.10">
    <property type="entry name" value="YVTN repeat-like/Quinoprotein amine dehydrogenase"/>
    <property type="match status" value="1"/>
</dbReference>
<name>A0A8H5GQ82_9AGAR</name>
<evidence type="ECO:0000256" key="1">
    <source>
        <dbReference type="ARBA" id="ARBA00004123"/>
    </source>
</evidence>
<protein>
    <submittedName>
        <fullName evidence="5">Uncharacterized protein</fullName>
    </submittedName>
</protein>
<sequence length="544" mass="58991">MDTFRFRSGNPWTQSVKAASYLPSHDVTTEEGNLRPPPPVACSLGPFGSQTRVEMNMFQTLKMACSYKQYLAVAPFPSASHSPEIGIRVTRPSPACIQIWSFSPTSTASTVDDAAQAPTFSSGADPGQMKCEMIVCIDSGPAHELKWCPLPSNSSLSQDSETPRKLGLLSGTFEDGSFSVFVIPLPEDVTPPGYDGKEPVVVKIPDPILRIELEEACCWALDWANSEVIAVGTTNGQSFRVVAVYDIGNALKQVKETLAEPITDLLPTHYLTLHQSAIRALSWIRAPPSYPSGKPRIDENPTVIASGGYDGIECLADIREGRGSVMNRTRDVINTMAYPTFGGGPVTIDHENIVKAYSVSPRMLGRGHMLMEPQGPVWSVSACDYHPQLAVGAADGTCTTTNMLRSTRRGGSVPFFVHKIYHLDYSRSLKESRILERFLPQETQDRPTARSGQKHREAGKTTAGSTGVWPREVGVQKVSWNSGNGPAASGMLASATALGLCRVDVLWGRWMKDKQPYGGILGIRIEGEDDVDIEGDSNGSAEDD</sequence>
<dbReference type="Proteomes" id="UP000559256">
    <property type="component" value="Unassembled WGS sequence"/>
</dbReference>
<dbReference type="GO" id="GO:0006383">
    <property type="term" value="P:transcription by RNA polymerase III"/>
    <property type="evidence" value="ECO:0007669"/>
    <property type="project" value="TreeGrafter"/>
</dbReference>
<accession>A0A8H5GQ82</accession>
<comment type="subcellular location">
    <subcellularLocation>
        <location evidence="1">Nucleus</location>
    </subcellularLocation>
</comment>
<dbReference type="GO" id="GO:0000127">
    <property type="term" value="C:transcription factor TFIIIC complex"/>
    <property type="evidence" value="ECO:0007669"/>
    <property type="project" value="TreeGrafter"/>
</dbReference>
<gene>
    <name evidence="5" type="ORF">D9758_003108</name>
</gene>
<dbReference type="GO" id="GO:0005634">
    <property type="term" value="C:nucleus"/>
    <property type="evidence" value="ECO:0007669"/>
    <property type="project" value="UniProtKB-SubCell"/>
</dbReference>
<evidence type="ECO:0000256" key="3">
    <source>
        <dbReference type="ARBA" id="ARBA00023242"/>
    </source>
</evidence>
<keyword evidence="3" id="KW-0539">Nucleus</keyword>
<evidence type="ECO:0000256" key="4">
    <source>
        <dbReference type="SAM" id="MobiDB-lite"/>
    </source>
</evidence>
<dbReference type="PANTHER" id="PTHR15052:SF2">
    <property type="entry name" value="GENERAL TRANSCRIPTION FACTOR 3C POLYPEPTIDE 2"/>
    <property type="match status" value="1"/>
</dbReference>
<dbReference type="PANTHER" id="PTHR15052">
    <property type="entry name" value="RNA POLYMERASE III TRANSCRIPTION INITIATION FACTOR COMPLEX SUBUNIT"/>
    <property type="match status" value="1"/>
</dbReference>
<proteinExistence type="predicted"/>
<dbReference type="InterPro" id="IPR052416">
    <property type="entry name" value="GTF3C_component"/>
</dbReference>
<dbReference type="EMBL" id="JAACJM010000014">
    <property type="protein sequence ID" value="KAF5368890.1"/>
    <property type="molecule type" value="Genomic_DNA"/>
</dbReference>
<reference evidence="5 6" key="1">
    <citation type="journal article" date="2020" name="ISME J.">
        <title>Uncovering the hidden diversity of litter-decomposition mechanisms in mushroom-forming fungi.</title>
        <authorList>
            <person name="Floudas D."/>
            <person name="Bentzer J."/>
            <person name="Ahren D."/>
            <person name="Johansson T."/>
            <person name="Persson P."/>
            <person name="Tunlid A."/>
        </authorList>
    </citation>
    <scope>NUCLEOTIDE SEQUENCE [LARGE SCALE GENOMIC DNA]</scope>
    <source>
        <strain evidence="5 6">CBS 291.85</strain>
    </source>
</reference>
<evidence type="ECO:0000313" key="6">
    <source>
        <dbReference type="Proteomes" id="UP000559256"/>
    </source>
</evidence>
<feature type="region of interest" description="Disordered" evidence="4">
    <location>
        <begin position="440"/>
        <end position="467"/>
    </location>
</feature>
<dbReference type="SUPFAM" id="SSF50978">
    <property type="entry name" value="WD40 repeat-like"/>
    <property type="match status" value="1"/>
</dbReference>
<comment type="caution">
    <text evidence="5">The sequence shown here is derived from an EMBL/GenBank/DDBJ whole genome shotgun (WGS) entry which is preliminary data.</text>
</comment>
<organism evidence="5 6">
    <name type="scientific">Tetrapyrgos nigripes</name>
    <dbReference type="NCBI Taxonomy" id="182062"/>
    <lineage>
        <taxon>Eukaryota</taxon>
        <taxon>Fungi</taxon>
        <taxon>Dikarya</taxon>
        <taxon>Basidiomycota</taxon>
        <taxon>Agaricomycotina</taxon>
        <taxon>Agaricomycetes</taxon>
        <taxon>Agaricomycetidae</taxon>
        <taxon>Agaricales</taxon>
        <taxon>Marasmiineae</taxon>
        <taxon>Marasmiaceae</taxon>
        <taxon>Tetrapyrgos</taxon>
    </lineage>
</organism>
<evidence type="ECO:0000256" key="2">
    <source>
        <dbReference type="ARBA" id="ARBA00023163"/>
    </source>
</evidence>
<keyword evidence="6" id="KW-1185">Reference proteome</keyword>
<dbReference type="AlphaFoldDB" id="A0A8H5GQ82"/>
<dbReference type="OrthoDB" id="4703at2759"/>
<feature type="compositionally biased region" description="Basic and acidic residues" evidence="4">
    <location>
        <begin position="443"/>
        <end position="459"/>
    </location>
</feature>
<dbReference type="InterPro" id="IPR036322">
    <property type="entry name" value="WD40_repeat_dom_sf"/>
</dbReference>
<evidence type="ECO:0000313" key="5">
    <source>
        <dbReference type="EMBL" id="KAF5368890.1"/>
    </source>
</evidence>
<keyword evidence="2" id="KW-0804">Transcription</keyword>